<dbReference type="Proteomes" id="UP000014500">
    <property type="component" value="Unassembled WGS sequence"/>
</dbReference>
<reference evidence="1" key="2">
    <citation type="submission" date="2015-02" db="UniProtKB">
        <authorList>
            <consortium name="EnsemblMetazoa"/>
        </authorList>
    </citation>
    <scope>IDENTIFICATION</scope>
</reference>
<dbReference type="EnsemblMetazoa" id="SMAR008643-RA">
    <property type="protein sequence ID" value="SMAR008643-PA"/>
    <property type="gene ID" value="SMAR008643"/>
</dbReference>
<reference evidence="2" key="1">
    <citation type="submission" date="2011-05" db="EMBL/GenBank/DDBJ databases">
        <authorList>
            <person name="Richards S.R."/>
            <person name="Qu J."/>
            <person name="Jiang H."/>
            <person name="Jhangiani S.N."/>
            <person name="Agravi P."/>
            <person name="Goodspeed R."/>
            <person name="Gross S."/>
            <person name="Mandapat C."/>
            <person name="Jackson L."/>
            <person name="Mathew T."/>
            <person name="Pu L."/>
            <person name="Thornton R."/>
            <person name="Saada N."/>
            <person name="Wilczek-Boney K.B."/>
            <person name="Lee S."/>
            <person name="Kovar C."/>
            <person name="Wu Y."/>
            <person name="Scherer S.E."/>
            <person name="Worley K.C."/>
            <person name="Muzny D.M."/>
            <person name="Gibbs R."/>
        </authorList>
    </citation>
    <scope>NUCLEOTIDE SEQUENCE</scope>
    <source>
        <strain evidence="2">Brora</strain>
    </source>
</reference>
<evidence type="ECO:0000313" key="1">
    <source>
        <dbReference type="EnsemblMetazoa" id="SMAR008643-PA"/>
    </source>
</evidence>
<proteinExistence type="predicted"/>
<keyword evidence="2" id="KW-1185">Reference proteome</keyword>
<protein>
    <submittedName>
        <fullName evidence="1">Uncharacterized protein</fullName>
    </submittedName>
</protein>
<dbReference type="AlphaFoldDB" id="T1J4U7"/>
<dbReference type="EMBL" id="JH431849">
    <property type="status" value="NOT_ANNOTATED_CDS"/>
    <property type="molecule type" value="Genomic_DNA"/>
</dbReference>
<evidence type="ECO:0000313" key="2">
    <source>
        <dbReference type="Proteomes" id="UP000014500"/>
    </source>
</evidence>
<sequence length="154" mass="18065">MPIKLIPNKNVYYTRVEYRTKFEIAPEDDNEQSIIGTSADQCHSSATLGSKLCKPFAFALIFFKFHSTRRQHGRTLKRTQCRGIIYPGPRPAHIWAPPLLLYEGWCLMRRTCELTSSGVRVAKWTEVKKIMQFFLLRIHSEWWQHCQHCPKISL</sequence>
<organism evidence="1 2">
    <name type="scientific">Strigamia maritima</name>
    <name type="common">European centipede</name>
    <name type="synonym">Geophilus maritimus</name>
    <dbReference type="NCBI Taxonomy" id="126957"/>
    <lineage>
        <taxon>Eukaryota</taxon>
        <taxon>Metazoa</taxon>
        <taxon>Ecdysozoa</taxon>
        <taxon>Arthropoda</taxon>
        <taxon>Myriapoda</taxon>
        <taxon>Chilopoda</taxon>
        <taxon>Pleurostigmophora</taxon>
        <taxon>Geophilomorpha</taxon>
        <taxon>Linotaeniidae</taxon>
        <taxon>Strigamia</taxon>
    </lineage>
</organism>
<name>T1J4U7_STRMM</name>
<dbReference type="HOGENOM" id="CLU_1706475_0_0_1"/>
<accession>T1J4U7</accession>